<dbReference type="HOGENOM" id="CLU_144760_0_0_5"/>
<keyword evidence="5 8" id="KW-0378">Hydrolase</keyword>
<keyword evidence="3 8" id="KW-0540">Nuclease</keyword>
<keyword evidence="6 8" id="KW-0460">Magnesium</keyword>
<dbReference type="SUPFAM" id="SSF88723">
    <property type="entry name" value="PIN domain-like"/>
    <property type="match status" value="1"/>
</dbReference>
<dbReference type="CDD" id="cd09871">
    <property type="entry name" value="PIN_MtVapC28-VapC30-like"/>
    <property type="match status" value="1"/>
</dbReference>
<evidence type="ECO:0000256" key="5">
    <source>
        <dbReference type="ARBA" id="ARBA00022801"/>
    </source>
</evidence>
<dbReference type="AlphaFoldDB" id="B0T8G6"/>
<dbReference type="InterPro" id="IPR050556">
    <property type="entry name" value="Type_II_TA_system_RNase"/>
</dbReference>
<keyword evidence="4 8" id="KW-0479">Metal-binding</keyword>
<evidence type="ECO:0000256" key="4">
    <source>
        <dbReference type="ARBA" id="ARBA00022723"/>
    </source>
</evidence>
<feature type="binding site" evidence="8">
    <location>
        <position position="5"/>
    </location>
    <ligand>
        <name>Mg(2+)</name>
        <dbReference type="ChEBI" id="CHEBI:18420"/>
    </ligand>
</feature>
<evidence type="ECO:0000256" key="7">
    <source>
        <dbReference type="ARBA" id="ARBA00038093"/>
    </source>
</evidence>
<organism evidence="10">
    <name type="scientific">Caulobacter sp. (strain K31)</name>
    <dbReference type="NCBI Taxonomy" id="366602"/>
    <lineage>
        <taxon>Bacteria</taxon>
        <taxon>Pseudomonadati</taxon>
        <taxon>Pseudomonadota</taxon>
        <taxon>Alphaproteobacteria</taxon>
        <taxon>Caulobacterales</taxon>
        <taxon>Caulobacteraceae</taxon>
        <taxon>Caulobacter</taxon>
    </lineage>
</organism>
<feature type="domain" description="PIN" evidence="9">
    <location>
        <begin position="2"/>
        <end position="122"/>
    </location>
</feature>
<dbReference type="EMBL" id="CP000927">
    <property type="protein sequence ID" value="ABZ69867.1"/>
    <property type="molecule type" value="Genomic_DNA"/>
</dbReference>
<evidence type="ECO:0000313" key="10">
    <source>
        <dbReference type="EMBL" id="ABZ69867.1"/>
    </source>
</evidence>
<gene>
    <name evidence="8" type="primary">vapC</name>
    <name evidence="10" type="ordered locus">Caul_0736</name>
</gene>
<dbReference type="KEGG" id="cak:Caul_0736"/>
<proteinExistence type="inferred from homology"/>
<dbReference type="GO" id="GO:0016787">
    <property type="term" value="F:hydrolase activity"/>
    <property type="evidence" value="ECO:0007669"/>
    <property type="project" value="UniProtKB-KW"/>
</dbReference>
<dbReference type="GO" id="GO:0090729">
    <property type="term" value="F:toxin activity"/>
    <property type="evidence" value="ECO:0007669"/>
    <property type="project" value="UniProtKB-KW"/>
</dbReference>
<keyword evidence="2 8" id="KW-1277">Toxin-antitoxin system</keyword>
<dbReference type="STRING" id="366602.Caul_0736"/>
<comment type="similarity">
    <text evidence="7 8">Belongs to the PINc/VapC protein family.</text>
</comment>
<evidence type="ECO:0000256" key="6">
    <source>
        <dbReference type="ARBA" id="ARBA00022842"/>
    </source>
</evidence>
<sequence length="126" mass="13172">MIAVDTSALMAIVLKEPAMPRCVAALAVDSEAMISAGTLSEALVVAGQRGVAEQMAALVEGLALTVVPVSEGVARRVAEVYALWGKGRHPARLNWGDCFSYVTARDHGCPLLFVGDDFARTDVASA</sequence>
<dbReference type="GO" id="GO:0000287">
    <property type="term" value="F:magnesium ion binding"/>
    <property type="evidence" value="ECO:0007669"/>
    <property type="project" value="UniProtKB-UniRule"/>
</dbReference>
<dbReference type="InterPro" id="IPR029060">
    <property type="entry name" value="PIN-like_dom_sf"/>
</dbReference>
<keyword evidence="8" id="KW-0800">Toxin</keyword>
<dbReference type="InterPro" id="IPR002716">
    <property type="entry name" value="PIN_dom"/>
</dbReference>
<comment type="cofactor">
    <cofactor evidence="1 8">
        <name>Mg(2+)</name>
        <dbReference type="ChEBI" id="CHEBI:18420"/>
    </cofactor>
</comment>
<dbReference type="Pfam" id="PF01850">
    <property type="entry name" value="PIN"/>
    <property type="match status" value="1"/>
</dbReference>
<dbReference type="Gene3D" id="3.40.50.1010">
    <property type="entry name" value="5'-nuclease"/>
    <property type="match status" value="1"/>
</dbReference>
<evidence type="ECO:0000256" key="1">
    <source>
        <dbReference type="ARBA" id="ARBA00001946"/>
    </source>
</evidence>
<protein>
    <recommendedName>
        <fullName evidence="8">Ribonuclease VapC</fullName>
        <shortName evidence="8">RNase VapC</shortName>
        <ecNumber evidence="8">3.1.-.-</ecNumber>
    </recommendedName>
    <alternativeName>
        <fullName evidence="8">Toxin VapC</fullName>
    </alternativeName>
</protein>
<dbReference type="EC" id="3.1.-.-" evidence="8"/>
<dbReference type="eggNOG" id="COG3742">
    <property type="taxonomic scope" value="Bacteria"/>
</dbReference>
<dbReference type="OrthoDB" id="32625at2"/>
<evidence type="ECO:0000259" key="9">
    <source>
        <dbReference type="Pfam" id="PF01850"/>
    </source>
</evidence>
<dbReference type="GO" id="GO:0004540">
    <property type="term" value="F:RNA nuclease activity"/>
    <property type="evidence" value="ECO:0007669"/>
    <property type="project" value="InterPro"/>
</dbReference>
<evidence type="ECO:0000256" key="8">
    <source>
        <dbReference type="HAMAP-Rule" id="MF_00265"/>
    </source>
</evidence>
<dbReference type="HAMAP" id="MF_00265">
    <property type="entry name" value="VapC_Nob1"/>
    <property type="match status" value="1"/>
</dbReference>
<dbReference type="PANTHER" id="PTHR33653">
    <property type="entry name" value="RIBONUCLEASE VAPC2"/>
    <property type="match status" value="1"/>
</dbReference>
<evidence type="ECO:0000256" key="3">
    <source>
        <dbReference type="ARBA" id="ARBA00022722"/>
    </source>
</evidence>
<dbReference type="InterPro" id="IPR022907">
    <property type="entry name" value="VapC_family"/>
</dbReference>
<dbReference type="PANTHER" id="PTHR33653:SF1">
    <property type="entry name" value="RIBONUCLEASE VAPC2"/>
    <property type="match status" value="1"/>
</dbReference>
<evidence type="ECO:0000256" key="2">
    <source>
        <dbReference type="ARBA" id="ARBA00022649"/>
    </source>
</evidence>
<comment type="function">
    <text evidence="8">Toxic component of a toxin-antitoxin (TA) system. An RNase.</text>
</comment>
<reference evidence="10" key="1">
    <citation type="submission" date="2008-01" db="EMBL/GenBank/DDBJ databases">
        <title>Complete sequence of chromosome of Caulobacter sp. K31.</title>
        <authorList>
            <consortium name="US DOE Joint Genome Institute"/>
            <person name="Copeland A."/>
            <person name="Lucas S."/>
            <person name="Lapidus A."/>
            <person name="Barry K."/>
            <person name="Glavina del Rio T."/>
            <person name="Dalin E."/>
            <person name="Tice H."/>
            <person name="Pitluck S."/>
            <person name="Bruce D."/>
            <person name="Goodwin L."/>
            <person name="Thompson L.S."/>
            <person name="Brettin T."/>
            <person name="Detter J.C."/>
            <person name="Han C."/>
            <person name="Schmutz J."/>
            <person name="Larimer F."/>
            <person name="Land M."/>
            <person name="Hauser L."/>
            <person name="Kyrpides N."/>
            <person name="Kim E."/>
            <person name="Stephens C."/>
            <person name="Richardson P."/>
        </authorList>
    </citation>
    <scope>NUCLEOTIDE SEQUENCE [LARGE SCALE GENOMIC DNA]</scope>
    <source>
        <strain evidence="10">K31</strain>
    </source>
</reference>
<name>B0T8G6_CAUSK</name>
<accession>B0T8G6</accession>
<feature type="binding site" evidence="8">
    <location>
        <position position="97"/>
    </location>
    <ligand>
        <name>Mg(2+)</name>
        <dbReference type="ChEBI" id="CHEBI:18420"/>
    </ligand>
</feature>